<gene>
    <name evidence="2" type="ORF">LX87_00778</name>
</gene>
<dbReference type="Proteomes" id="UP000248790">
    <property type="component" value="Unassembled WGS sequence"/>
</dbReference>
<organism evidence="2 3">
    <name type="scientific">Larkinella arboricola</name>
    <dbReference type="NCBI Taxonomy" id="643671"/>
    <lineage>
        <taxon>Bacteria</taxon>
        <taxon>Pseudomonadati</taxon>
        <taxon>Bacteroidota</taxon>
        <taxon>Cytophagia</taxon>
        <taxon>Cytophagales</taxon>
        <taxon>Spirosomataceae</taxon>
        <taxon>Larkinella</taxon>
    </lineage>
</organism>
<dbReference type="EMBL" id="QLMC01000001">
    <property type="protein sequence ID" value="RAK02658.1"/>
    <property type="molecule type" value="Genomic_DNA"/>
</dbReference>
<protein>
    <recommendedName>
        <fullName evidence="4">Thioredoxin domain-containing protein</fullName>
    </recommendedName>
</protein>
<proteinExistence type="predicted"/>
<evidence type="ECO:0000313" key="2">
    <source>
        <dbReference type="EMBL" id="RAK02658.1"/>
    </source>
</evidence>
<keyword evidence="3" id="KW-1185">Reference proteome</keyword>
<keyword evidence="1" id="KW-0732">Signal</keyword>
<evidence type="ECO:0008006" key="4">
    <source>
        <dbReference type="Google" id="ProtNLM"/>
    </source>
</evidence>
<sequence length="561" mass="63844">MLTLRHILFLVSTLLLTLFLGASSVVCAQPKADSVTVKGRIKNLTIQLYRQSPNVTVSRNNILQASREMARPAPLEPDGSFQVTLPLVYPYEELYFNFGQISTVFLASAGTVEIALDADSLFLSEAPFRFSGTNAQVNNQLTRYKAFEFKNRPKIDNRQLSRRLAGRSAEDSRKLLTNEFIATYEKFRQTNEVLPLLDQYINSAIRYEVAAFLYDKALAEQNSRLETDVPVSSLRPADDRFLTIQRTTALERFAEYAGSRITDLSLAGSGRSIPISTFARLVDRYVTDLSETERTRIEELKTAKSGQNRDITMLQRIMQRNDEKLSKLLTYETTMAQYRKLVDTTGLDYMKAHFLAMNLPTIELKNQELLYRHITPQVGDPHYRLSLEELYRMEVKDSATVREVAGKFTDTQIDEPVEVLSGVTLLRSSRYGKDFIDQLQKQAQGRLIYILAWSTDVDPSRQEVLASRALQEQLPGRDILFAYVCSNETSLNHWREWVAKNKPKGLHVYVDQDQLGNLLGSLRAEYIPAAGLLSRDGKFIKRDAPLPSKSDDVLKLIREKI</sequence>
<name>A0A327X8T3_LARAB</name>
<dbReference type="Gene3D" id="3.40.30.10">
    <property type="entry name" value="Glutaredoxin"/>
    <property type="match status" value="1"/>
</dbReference>
<comment type="caution">
    <text evidence="2">The sequence shown here is derived from an EMBL/GenBank/DDBJ whole genome shotgun (WGS) entry which is preliminary data.</text>
</comment>
<dbReference type="AlphaFoldDB" id="A0A327X8T3"/>
<dbReference type="InterPro" id="IPR036249">
    <property type="entry name" value="Thioredoxin-like_sf"/>
</dbReference>
<evidence type="ECO:0000256" key="1">
    <source>
        <dbReference type="SAM" id="SignalP"/>
    </source>
</evidence>
<accession>A0A327X8T3</accession>
<dbReference type="OrthoDB" id="908604at2"/>
<dbReference type="RefSeq" id="WP_111626839.1">
    <property type="nucleotide sequence ID" value="NZ_QLMC01000001.1"/>
</dbReference>
<reference evidence="2 3" key="1">
    <citation type="submission" date="2018-06" db="EMBL/GenBank/DDBJ databases">
        <title>Genomic Encyclopedia of Archaeal and Bacterial Type Strains, Phase II (KMG-II): from individual species to whole genera.</title>
        <authorList>
            <person name="Goeker M."/>
        </authorList>
    </citation>
    <scope>NUCLEOTIDE SEQUENCE [LARGE SCALE GENOMIC DNA]</scope>
    <source>
        <strain evidence="2 3">DSM 21851</strain>
    </source>
</reference>
<dbReference type="SUPFAM" id="SSF52833">
    <property type="entry name" value="Thioredoxin-like"/>
    <property type="match status" value="1"/>
</dbReference>
<evidence type="ECO:0000313" key="3">
    <source>
        <dbReference type="Proteomes" id="UP000248790"/>
    </source>
</evidence>
<feature type="signal peptide" evidence="1">
    <location>
        <begin position="1"/>
        <end position="28"/>
    </location>
</feature>
<feature type="chain" id="PRO_5016381739" description="Thioredoxin domain-containing protein" evidence="1">
    <location>
        <begin position="29"/>
        <end position="561"/>
    </location>
</feature>